<feature type="domain" description="FAD-binding PCMH-type" evidence="5">
    <location>
        <begin position="37"/>
        <end position="209"/>
    </location>
</feature>
<evidence type="ECO:0000256" key="4">
    <source>
        <dbReference type="SAM" id="SignalP"/>
    </source>
</evidence>
<evidence type="ECO:0000313" key="6">
    <source>
        <dbReference type="EMBL" id="MBW7475565.1"/>
    </source>
</evidence>
<evidence type="ECO:0000256" key="2">
    <source>
        <dbReference type="ARBA" id="ARBA00022827"/>
    </source>
</evidence>
<keyword evidence="7" id="KW-1185">Reference proteome</keyword>
<reference evidence="6 7" key="1">
    <citation type="submission" date="2021-07" db="EMBL/GenBank/DDBJ databases">
        <title>Paenibacillus radiodurans sp. nov., isolated from the southeastern edge of Tengger Desert.</title>
        <authorList>
            <person name="Zhang G."/>
        </authorList>
    </citation>
    <scope>NUCLEOTIDE SEQUENCE [LARGE SCALE GENOMIC DNA]</scope>
    <source>
        <strain evidence="6 7">DT7-4</strain>
    </source>
</reference>
<organism evidence="6 7">
    <name type="scientific">Paenibacillus oenotherae</name>
    <dbReference type="NCBI Taxonomy" id="1435645"/>
    <lineage>
        <taxon>Bacteria</taxon>
        <taxon>Bacillati</taxon>
        <taxon>Bacillota</taxon>
        <taxon>Bacilli</taxon>
        <taxon>Bacillales</taxon>
        <taxon>Paenibacillaceae</taxon>
        <taxon>Paenibacillus</taxon>
    </lineage>
</organism>
<name>A0ABS7D6J1_9BACL</name>
<dbReference type="Proteomes" id="UP000812277">
    <property type="component" value="Unassembled WGS sequence"/>
</dbReference>
<dbReference type="SUPFAM" id="SSF55103">
    <property type="entry name" value="FAD-linked oxidases, C-terminal domain"/>
    <property type="match status" value="1"/>
</dbReference>
<dbReference type="InterPro" id="IPR016164">
    <property type="entry name" value="FAD-linked_Oxase-like_C"/>
</dbReference>
<dbReference type="PANTHER" id="PTHR43762:SF1">
    <property type="entry name" value="D-ARABINONO-1,4-LACTONE OXIDASE"/>
    <property type="match status" value="1"/>
</dbReference>
<dbReference type="InterPro" id="IPR006094">
    <property type="entry name" value="Oxid_FAD_bind_N"/>
</dbReference>
<dbReference type="InterPro" id="IPR016166">
    <property type="entry name" value="FAD-bd_PCMH"/>
</dbReference>
<dbReference type="EMBL" id="JAHZIJ010000007">
    <property type="protein sequence ID" value="MBW7475565.1"/>
    <property type="molecule type" value="Genomic_DNA"/>
</dbReference>
<evidence type="ECO:0000256" key="1">
    <source>
        <dbReference type="ARBA" id="ARBA00022630"/>
    </source>
</evidence>
<dbReference type="InterPro" id="IPR016169">
    <property type="entry name" value="FAD-bd_PCMH_sub2"/>
</dbReference>
<dbReference type="InterPro" id="IPR010031">
    <property type="entry name" value="FAD_lactone_oxidase-like"/>
</dbReference>
<sequence>MRKWLVLLVLAALSAFTYNYTNHSDQDPYLLTDYSRLHPVTIKRIVKGRETEQLVQVVRDAAAQDLKISIAGQRHSQGGHTYYKDAVVVDMTAFNCVLAVNAAARTVTVQAGATWADVQRSVQPYGLAVRTMQSQNIFTVGGSISVNAHGRDLRNGSLIKSVISYRLLMADGRILDVSRSSHSELFPLALGGYGLFGIILDVTLSLTEDTMYRLRVDTVTADDYAQYFRKHVLGNPNIHMHLARVSVGPDRYLTDMYAVNYEVGAEAEYDPEEFELQDAEQWVTPAKALFQLNRLSDTWKDTFWEMQLGVFKGQEGQLISRNNAMRSDAAFMETREPGWNDLLQEYFIPMDQYADFLKDFGPLLKRHKLNLLNITVRYVNQDDEAALSYAREDMFALVCLFRAPLGEKEQARFGEGIRAVVDQVIAHDGTYYLPYAGYPTRAQLHAVYPDAEKFFQLKREYDSDELFYNGFYEQYGVIEGDKR</sequence>
<comment type="caution">
    <text evidence="6">The sequence shown here is derived from an EMBL/GenBank/DDBJ whole genome shotgun (WGS) entry which is preliminary data.</text>
</comment>
<dbReference type="PANTHER" id="PTHR43762">
    <property type="entry name" value="L-GULONOLACTONE OXIDASE"/>
    <property type="match status" value="1"/>
</dbReference>
<feature type="chain" id="PRO_5046741918" evidence="4">
    <location>
        <begin position="20"/>
        <end position="483"/>
    </location>
</feature>
<dbReference type="Gene3D" id="3.30.465.10">
    <property type="match status" value="1"/>
</dbReference>
<keyword evidence="1" id="KW-0285">Flavoprotein</keyword>
<protein>
    <submittedName>
        <fullName evidence="6">FAD-binding oxidoreductase</fullName>
    </submittedName>
</protein>
<keyword evidence="3" id="KW-0560">Oxidoreductase</keyword>
<dbReference type="Pfam" id="PF01565">
    <property type="entry name" value="FAD_binding_4"/>
    <property type="match status" value="1"/>
</dbReference>
<feature type="signal peptide" evidence="4">
    <location>
        <begin position="1"/>
        <end position="19"/>
    </location>
</feature>
<accession>A0ABS7D6J1</accession>
<proteinExistence type="predicted"/>
<dbReference type="InterPro" id="IPR036318">
    <property type="entry name" value="FAD-bd_PCMH-like_sf"/>
</dbReference>
<dbReference type="PROSITE" id="PS51387">
    <property type="entry name" value="FAD_PCMH"/>
    <property type="match status" value="1"/>
</dbReference>
<dbReference type="RefSeq" id="WP_219872799.1">
    <property type="nucleotide sequence ID" value="NZ_JAHZIJ010000007.1"/>
</dbReference>
<evidence type="ECO:0000313" key="7">
    <source>
        <dbReference type="Proteomes" id="UP000812277"/>
    </source>
</evidence>
<dbReference type="SUPFAM" id="SSF56176">
    <property type="entry name" value="FAD-binding/transporter-associated domain-like"/>
    <property type="match status" value="1"/>
</dbReference>
<keyword evidence="2" id="KW-0274">FAD</keyword>
<gene>
    <name evidence="6" type="ORF">K0T92_12460</name>
</gene>
<keyword evidence="4" id="KW-0732">Signal</keyword>
<evidence type="ECO:0000259" key="5">
    <source>
        <dbReference type="PROSITE" id="PS51387"/>
    </source>
</evidence>
<evidence type="ECO:0000256" key="3">
    <source>
        <dbReference type="ARBA" id="ARBA00023002"/>
    </source>
</evidence>